<keyword evidence="5" id="KW-1185">Reference proteome</keyword>
<proteinExistence type="predicted"/>
<feature type="compositionally biased region" description="Basic and acidic residues" evidence="1">
    <location>
        <begin position="50"/>
        <end position="63"/>
    </location>
</feature>
<dbReference type="AlphaFoldDB" id="A0A3N4JLS1"/>
<evidence type="ECO:0000256" key="1">
    <source>
        <dbReference type="SAM" id="MobiDB-lite"/>
    </source>
</evidence>
<feature type="transmembrane region" description="Helical" evidence="2">
    <location>
        <begin position="167"/>
        <end position="186"/>
    </location>
</feature>
<evidence type="ECO:0000256" key="2">
    <source>
        <dbReference type="SAM" id="Phobius"/>
    </source>
</evidence>
<feature type="chain" id="PRO_5018007228" description="Copper transporter" evidence="3">
    <location>
        <begin position="32"/>
        <end position="216"/>
    </location>
</feature>
<keyword evidence="2" id="KW-0812">Transmembrane</keyword>
<organism evidence="4 5">
    <name type="scientific">Choiromyces venosus 120613-1</name>
    <dbReference type="NCBI Taxonomy" id="1336337"/>
    <lineage>
        <taxon>Eukaryota</taxon>
        <taxon>Fungi</taxon>
        <taxon>Dikarya</taxon>
        <taxon>Ascomycota</taxon>
        <taxon>Pezizomycotina</taxon>
        <taxon>Pezizomycetes</taxon>
        <taxon>Pezizales</taxon>
        <taxon>Tuberaceae</taxon>
        <taxon>Choiromyces</taxon>
    </lineage>
</organism>
<keyword evidence="2" id="KW-0472">Membrane</keyword>
<feature type="signal peptide" evidence="3">
    <location>
        <begin position="1"/>
        <end position="31"/>
    </location>
</feature>
<sequence length="216" mass="24794">MRHAHFSFLLFLFFSFLSLLLFRCCVSKVEGKTVEEHKEERMRHLARMEGRCKEDKPRKRDMLRSLSPAGREPTSTDWFQRSKLLSWREGIDSEDAALGRGTFAPLNSIELFFFYFFFIYPTNVNPVPTGPMPTPAHTAAIIVPYGMIRFFFFQWLCGPAAFAARHLILQLFSLLFFPFLGPFPLLPHTLPLPVPPSLAQSSLLPLIDFTLPPSPK</sequence>
<reference evidence="4 5" key="1">
    <citation type="journal article" date="2018" name="Nat. Ecol. Evol.">
        <title>Pezizomycetes genomes reveal the molecular basis of ectomycorrhizal truffle lifestyle.</title>
        <authorList>
            <person name="Murat C."/>
            <person name="Payen T."/>
            <person name="Noel B."/>
            <person name="Kuo A."/>
            <person name="Morin E."/>
            <person name="Chen J."/>
            <person name="Kohler A."/>
            <person name="Krizsan K."/>
            <person name="Balestrini R."/>
            <person name="Da Silva C."/>
            <person name="Montanini B."/>
            <person name="Hainaut M."/>
            <person name="Levati E."/>
            <person name="Barry K.W."/>
            <person name="Belfiori B."/>
            <person name="Cichocki N."/>
            <person name="Clum A."/>
            <person name="Dockter R.B."/>
            <person name="Fauchery L."/>
            <person name="Guy J."/>
            <person name="Iotti M."/>
            <person name="Le Tacon F."/>
            <person name="Lindquist E.A."/>
            <person name="Lipzen A."/>
            <person name="Malagnac F."/>
            <person name="Mello A."/>
            <person name="Molinier V."/>
            <person name="Miyauchi S."/>
            <person name="Poulain J."/>
            <person name="Riccioni C."/>
            <person name="Rubini A."/>
            <person name="Sitrit Y."/>
            <person name="Splivallo R."/>
            <person name="Traeger S."/>
            <person name="Wang M."/>
            <person name="Zifcakova L."/>
            <person name="Wipf D."/>
            <person name="Zambonelli A."/>
            <person name="Paolocci F."/>
            <person name="Nowrousian M."/>
            <person name="Ottonello S."/>
            <person name="Baldrian P."/>
            <person name="Spatafora J.W."/>
            <person name="Henrissat B."/>
            <person name="Nagy L.G."/>
            <person name="Aury J.M."/>
            <person name="Wincker P."/>
            <person name="Grigoriev I.V."/>
            <person name="Bonfante P."/>
            <person name="Martin F.M."/>
        </authorList>
    </citation>
    <scope>NUCLEOTIDE SEQUENCE [LARGE SCALE GENOMIC DNA]</scope>
    <source>
        <strain evidence="4 5">120613-1</strain>
    </source>
</reference>
<accession>A0A3N4JLS1</accession>
<evidence type="ECO:0008006" key="6">
    <source>
        <dbReference type="Google" id="ProtNLM"/>
    </source>
</evidence>
<evidence type="ECO:0000256" key="3">
    <source>
        <dbReference type="SAM" id="SignalP"/>
    </source>
</evidence>
<keyword evidence="2" id="KW-1133">Transmembrane helix</keyword>
<dbReference type="EMBL" id="ML120400">
    <property type="protein sequence ID" value="RPA97948.1"/>
    <property type="molecule type" value="Genomic_DNA"/>
</dbReference>
<feature type="region of interest" description="Disordered" evidence="1">
    <location>
        <begin position="50"/>
        <end position="75"/>
    </location>
</feature>
<keyword evidence="3" id="KW-0732">Signal</keyword>
<evidence type="ECO:0000313" key="4">
    <source>
        <dbReference type="EMBL" id="RPA97948.1"/>
    </source>
</evidence>
<feature type="transmembrane region" description="Helical" evidence="2">
    <location>
        <begin position="136"/>
        <end position="155"/>
    </location>
</feature>
<gene>
    <name evidence="4" type="ORF">L873DRAFT_1080311</name>
</gene>
<protein>
    <recommendedName>
        <fullName evidence="6">Copper transporter</fullName>
    </recommendedName>
</protein>
<name>A0A3N4JLS1_9PEZI</name>
<dbReference type="Proteomes" id="UP000276215">
    <property type="component" value="Unassembled WGS sequence"/>
</dbReference>
<evidence type="ECO:0000313" key="5">
    <source>
        <dbReference type="Proteomes" id="UP000276215"/>
    </source>
</evidence>